<comment type="caution">
    <text evidence="1">The sequence shown here is derived from an EMBL/GenBank/DDBJ whole genome shotgun (WGS) entry which is preliminary data.</text>
</comment>
<sequence length="263" mass="29586">MPNHPDNPYLHTIPTPSQAKVISQLPHAPIEQRKSLLAPVVSPEAGLEVYDLKKLIYEALPSSDLLPFMQYYHSPLSPDKAIKRGLVLLNGAKYRKADFSHWQESLDAGWFTAIDTQYIQSRDLINHFIRSNLHAIGTTQLDSAPNLTWGLDSARGIFSWSHGAAMRLTPNDPETLWNGVDHPVFTYFRSADFDASRANPAYGRRNEVAPQHINLYPYVYMGSYIGNPSPSKSYKLLDDKGNPTNETITLQGDIGFNARYMRA</sequence>
<accession>A0A968GGV8</accession>
<gene>
    <name evidence="1" type="ORF">HCT46_06750</name>
</gene>
<dbReference type="EMBL" id="JAATLK010000002">
    <property type="protein sequence ID" value="NIZ47606.1"/>
    <property type="molecule type" value="Genomic_DNA"/>
</dbReference>
<keyword evidence="2" id="KW-1185">Reference proteome</keyword>
<dbReference type="AlphaFoldDB" id="A0A968GGV8"/>
<proteinExistence type="predicted"/>
<evidence type="ECO:0000313" key="2">
    <source>
        <dbReference type="Proteomes" id="UP000752013"/>
    </source>
</evidence>
<name>A0A968GGV8_9SPIO</name>
<evidence type="ECO:0000313" key="1">
    <source>
        <dbReference type="EMBL" id="NIZ47606.1"/>
    </source>
</evidence>
<protein>
    <submittedName>
        <fullName evidence="1">Uncharacterized protein</fullName>
    </submittedName>
</protein>
<dbReference type="RefSeq" id="WP_167704207.1">
    <property type="nucleotide sequence ID" value="NZ_CP118169.1"/>
</dbReference>
<reference evidence="1" key="1">
    <citation type="submission" date="2020-03" db="EMBL/GenBank/DDBJ databases">
        <title>Spirochaetal bacteria isolated from arthropods constitute a novel genus Entomospira genus novum within the order Spirochaetales.</title>
        <authorList>
            <person name="Grana-Miraglia L."/>
            <person name="Sikutova S."/>
            <person name="Fingerle V."/>
            <person name="Sing A."/>
            <person name="Castillo-Ramirez S."/>
            <person name="Margos G."/>
            <person name="Rudolf I."/>
        </authorList>
    </citation>
    <scope>NUCLEOTIDE SEQUENCE</scope>
    <source>
        <strain evidence="1">BR208</strain>
    </source>
</reference>
<dbReference type="Proteomes" id="UP000752013">
    <property type="component" value="Unassembled WGS sequence"/>
</dbReference>
<organism evidence="1 2">
    <name type="scientific">Entomospira nematocerorum</name>
    <dbReference type="NCBI Taxonomy" id="2719987"/>
    <lineage>
        <taxon>Bacteria</taxon>
        <taxon>Pseudomonadati</taxon>
        <taxon>Spirochaetota</taxon>
        <taxon>Spirochaetia</taxon>
        <taxon>Spirochaetales</taxon>
        <taxon>Spirochaetaceae</taxon>
        <taxon>Entomospira</taxon>
    </lineage>
</organism>